<feature type="signal peptide" evidence="1">
    <location>
        <begin position="1"/>
        <end position="27"/>
    </location>
</feature>
<dbReference type="Gene3D" id="2.130.10.10">
    <property type="entry name" value="YVTN repeat-like/Quinoprotein amine dehydrogenase"/>
    <property type="match status" value="1"/>
</dbReference>
<name>A0ABX1Y9S8_9BACL</name>
<dbReference type="SMART" id="SM00564">
    <property type="entry name" value="PQQ"/>
    <property type="match status" value="4"/>
</dbReference>
<dbReference type="PANTHER" id="PTHR34512">
    <property type="entry name" value="CELL SURFACE PROTEIN"/>
    <property type="match status" value="1"/>
</dbReference>
<proteinExistence type="predicted"/>
<dbReference type="EMBL" id="WHOB01000016">
    <property type="protein sequence ID" value="NOU77647.1"/>
    <property type="molecule type" value="Genomic_DNA"/>
</dbReference>
<evidence type="ECO:0000259" key="2">
    <source>
        <dbReference type="Pfam" id="PF13360"/>
    </source>
</evidence>
<accession>A0ABX1Y9S8</accession>
<organism evidence="3 4">
    <name type="scientific">Paenibacillus phytohabitans</name>
    <dbReference type="NCBI Taxonomy" id="2654978"/>
    <lineage>
        <taxon>Bacteria</taxon>
        <taxon>Bacillati</taxon>
        <taxon>Bacillota</taxon>
        <taxon>Bacilli</taxon>
        <taxon>Bacillales</taxon>
        <taxon>Paenibacillaceae</taxon>
        <taxon>Paenibacillus</taxon>
    </lineage>
</organism>
<dbReference type="PANTHER" id="PTHR34512:SF30">
    <property type="entry name" value="OUTER MEMBRANE PROTEIN ASSEMBLY FACTOR BAMB"/>
    <property type="match status" value="1"/>
</dbReference>
<dbReference type="InterPro" id="IPR018391">
    <property type="entry name" value="PQQ_b-propeller_rpt"/>
</dbReference>
<dbReference type="SUPFAM" id="SSF50998">
    <property type="entry name" value="Quinoprotein alcohol dehydrogenase-like"/>
    <property type="match status" value="1"/>
</dbReference>
<dbReference type="Gene3D" id="2.40.128.630">
    <property type="match status" value="1"/>
</dbReference>
<dbReference type="InterPro" id="IPR002372">
    <property type="entry name" value="PQQ_rpt_dom"/>
</dbReference>
<comment type="caution">
    <text evidence="3">The sequence shown here is derived from an EMBL/GenBank/DDBJ whole genome shotgun (WGS) entry which is preliminary data.</text>
</comment>
<feature type="chain" id="PRO_5047111693" evidence="1">
    <location>
        <begin position="28"/>
        <end position="445"/>
    </location>
</feature>
<keyword evidence="4" id="KW-1185">Reference proteome</keyword>
<evidence type="ECO:0000256" key="1">
    <source>
        <dbReference type="SAM" id="SignalP"/>
    </source>
</evidence>
<evidence type="ECO:0000313" key="3">
    <source>
        <dbReference type="EMBL" id="NOU77647.1"/>
    </source>
</evidence>
<dbReference type="InterPro" id="IPR011047">
    <property type="entry name" value="Quinoprotein_ADH-like_sf"/>
</dbReference>
<feature type="domain" description="Pyrrolo-quinoline quinone repeat" evidence="2">
    <location>
        <begin position="125"/>
        <end position="279"/>
    </location>
</feature>
<reference evidence="3 4" key="1">
    <citation type="submission" date="2019-10" db="EMBL/GenBank/DDBJ databases">
        <title>Description of Paenibacillus terricola sp. nov.</title>
        <authorList>
            <person name="Carlier A."/>
            <person name="Qi S."/>
        </authorList>
    </citation>
    <scope>NUCLEOTIDE SEQUENCE [LARGE SCALE GENOMIC DNA]</scope>
    <source>
        <strain evidence="3 4">LMG 31459</strain>
    </source>
</reference>
<dbReference type="Pfam" id="PF13360">
    <property type="entry name" value="PQQ_2"/>
    <property type="match status" value="1"/>
</dbReference>
<gene>
    <name evidence="3" type="ORF">GC101_02020</name>
</gene>
<protein>
    <submittedName>
        <fullName evidence="3">PQQ-binding-like beta-propeller repeat protein</fullName>
    </submittedName>
</protein>
<dbReference type="Proteomes" id="UP000596857">
    <property type="component" value="Unassembled WGS sequence"/>
</dbReference>
<sequence length="445" mass="48394">MTQMPPMKPILTSILALSLLSSLTALSSTDLLPGTAYAASANNAVPAVSKDLLLPLKWQVATDGMGMYDSKPPIMNGILYYSDSNKTLYAKNIPSGKVQWSYKQGEHPQIVTNNSVFFIDNQEQLVKVSAATGKLIWKVKVSERPIEIGAQARLINGKVYFANEYGVVAAYNPVSGKKLWENKNIPMYAGTVYGDYSGVFVVSSTVDNIRTQFYGLDPATGKRLWRIEGLYSYVTYQNGQLLLREQAKTAAGNTATAVPGYQLTLVQLNPATGKISGRENYNLLDDISRLGSAATSIQNSYVYTADGNLDQDGYTLTRFKRGADTDTAPTSYASFGNWLAGPADGMAFFQHETQISGINLANGNVVAFDHPADKVEHLQHVGKAVFAIYKNGYISINHSDTGALLGMINSGSKYPYFGNITIDHGTALIPTEHHILAVALPQEYQ</sequence>
<dbReference type="InterPro" id="IPR015943">
    <property type="entry name" value="WD40/YVTN_repeat-like_dom_sf"/>
</dbReference>
<keyword evidence="1" id="KW-0732">Signal</keyword>
<evidence type="ECO:0000313" key="4">
    <source>
        <dbReference type="Proteomes" id="UP000596857"/>
    </source>
</evidence>